<dbReference type="Gene3D" id="2.60.120.330">
    <property type="entry name" value="B-lactam Antibiotic, Isopenicillin N Synthase, Chain"/>
    <property type="match status" value="1"/>
</dbReference>
<dbReference type="AlphaFoldDB" id="A0AA88D428"/>
<accession>A0AA88D428</accession>
<evidence type="ECO:0000259" key="3">
    <source>
        <dbReference type="Pfam" id="PF14226"/>
    </source>
</evidence>
<dbReference type="InterPro" id="IPR027443">
    <property type="entry name" value="IPNS-like_sf"/>
</dbReference>
<proteinExistence type="predicted"/>
<dbReference type="GO" id="GO:0046872">
    <property type="term" value="F:metal ion binding"/>
    <property type="evidence" value="ECO:0007669"/>
    <property type="project" value="UniProtKB-KW"/>
</dbReference>
<dbReference type="EMBL" id="BTGU01000020">
    <property type="protein sequence ID" value="GMN45218.1"/>
    <property type="molecule type" value="Genomic_DNA"/>
</dbReference>
<evidence type="ECO:0000256" key="1">
    <source>
        <dbReference type="ARBA" id="ARBA00022723"/>
    </source>
</evidence>
<sequence length="150" mass="16666">MEMGNSEDHGKAQIPIINFPKEIVGLDHEQGSTGGEEWKGKSGKMREAFEKYGCFILKCEENIPNYNMTSSSSSSCSSSREQIFMASKALFDLPDETKQKHTSSKPYRSYAANCPAIPLSESFGIDNGSSSDAVHSFTYLMWPQGNKAFW</sequence>
<protein>
    <recommendedName>
        <fullName evidence="3">Non-haem dioxygenase N-terminal domain-containing protein</fullName>
    </recommendedName>
</protein>
<dbReference type="InterPro" id="IPR026992">
    <property type="entry name" value="DIOX_N"/>
</dbReference>
<organism evidence="4 5">
    <name type="scientific">Ficus carica</name>
    <name type="common">Common fig</name>
    <dbReference type="NCBI Taxonomy" id="3494"/>
    <lineage>
        <taxon>Eukaryota</taxon>
        <taxon>Viridiplantae</taxon>
        <taxon>Streptophyta</taxon>
        <taxon>Embryophyta</taxon>
        <taxon>Tracheophyta</taxon>
        <taxon>Spermatophyta</taxon>
        <taxon>Magnoliopsida</taxon>
        <taxon>eudicotyledons</taxon>
        <taxon>Gunneridae</taxon>
        <taxon>Pentapetalae</taxon>
        <taxon>rosids</taxon>
        <taxon>fabids</taxon>
        <taxon>Rosales</taxon>
        <taxon>Moraceae</taxon>
        <taxon>Ficeae</taxon>
        <taxon>Ficus</taxon>
    </lineage>
</organism>
<keyword evidence="2" id="KW-0408">Iron</keyword>
<reference evidence="4" key="1">
    <citation type="submission" date="2023-07" db="EMBL/GenBank/DDBJ databases">
        <title>draft genome sequence of fig (Ficus carica).</title>
        <authorList>
            <person name="Takahashi T."/>
            <person name="Nishimura K."/>
        </authorList>
    </citation>
    <scope>NUCLEOTIDE SEQUENCE</scope>
</reference>
<evidence type="ECO:0000256" key="2">
    <source>
        <dbReference type="ARBA" id="ARBA00023004"/>
    </source>
</evidence>
<keyword evidence="1" id="KW-0479">Metal-binding</keyword>
<name>A0AA88D428_FICCA</name>
<evidence type="ECO:0000313" key="5">
    <source>
        <dbReference type="Proteomes" id="UP001187192"/>
    </source>
</evidence>
<dbReference type="SUPFAM" id="SSF51197">
    <property type="entry name" value="Clavaminate synthase-like"/>
    <property type="match status" value="1"/>
</dbReference>
<feature type="domain" description="Non-haem dioxygenase N-terminal" evidence="3">
    <location>
        <begin position="36"/>
        <end position="112"/>
    </location>
</feature>
<gene>
    <name evidence="4" type="ORF">TIFTF001_014405</name>
</gene>
<dbReference type="Proteomes" id="UP001187192">
    <property type="component" value="Unassembled WGS sequence"/>
</dbReference>
<keyword evidence="5" id="KW-1185">Reference proteome</keyword>
<evidence type="ECO:0000313" key="4">
    <source>
        <dbReference type="EMBL" id="GMN45218.1"/>
    </source>
</evidence>
<dbReference type="Pfam" id="PF14226">
    <property type="entry name" value="DIOX_N"/>
    <property type="match status" value="1"/>
</dbReference>
<comment type="caution">
    <text evidence="4">The sequence shown here is derived from an EMBL/GenBank/DDBJ whole genome shotgun (WGS) entry which is preliminary data.</text>
</comment>